<proteinExistence type="predicted"/>
<keyword evidence="1" id="KW-0812">Transmembrane</keyword>
<reference evidence="2" key="1">
    <citation type="journal article" date="2022" name="Int. J. Mol. Sci.">
        <title>Draft Genome of Tanacetum Coccineum: Genomic Comparison of Closely Related Tanacetum-Family Plants.</title>
        <authorList>
            <person name="Yamashiro T."/>
            <person name="Shiraishi A."/>
            <person name="Nakayama K."/>
            <person name="Satake H."/>
        </authorList>
    </citation>
    <scope>NUCLEOTIDE SEQUENCE</scope>
</reference>
<reference evidence="2" key="2">
    <citation type="submission" date="2022-01" db="EMBL/GenBank/DDBJ databases">
        <authorList>
            <person name="Yamashiro T."/>
            <person name="Shiraishi A."/>
            <person name="Satake H."/>
            <person name="Nakayama K."/>
        </authorList>
    </citation>
    <scope>NUCLEOTIDE SEQUENCE</scope>
</reference>
<name>A0ABQ4X6T6_9ASTR</name>
<accession>A0ABQ4X6T6</accession>
<evidence type="ECO:0000313" key="3">
    <source>
        <dbReference type="Proteomes" id="UP001151760"/>
    </source>
</evidence>
<keyword evidence="1" id="KW-0472">Membrane</keyword>
<organism evidence="2 3">
    <name type="scientific">Tanacetum coccineum</name>
    <dbReference type="NCBI Taxonomy" id="301880"/>
    <lineage>
        <taxon>Eukaryota</taxon>
        <taxon>Viridiplantae</taxon>
        <taxon>Streptophyta</taxon>
        <taxon>Embryophyta</taxon>
        <taxon>Tracheophyta</taxon>
        <taxon>Spermatophyta</taxon>
        <taxon>Magnoliopsida</taxon>
        <taxon>eudicotyledons</taxon>
        <taxon>Gunneridae</taxon>
        <taxon>Pentapetalae</taxon>
        <taxon>asterids</taxon>
        <taxon>campanulids</taxon>
        <taxon>Asterales</taxon>
        <taxon>Asteraceae</taxon>
        <taxon>Asteroideae</taxon>
        <taxon>Anthemideae</taxon>
        <taxon>Anthemidinae</taxon>
        <taxon>Tanacetum</taxon>
    </lineage>
</organism>
<gene>
    <name evidence="2" type="ORF">Tco_0655708</name>
</gene>
<evidence type="ECO:0000256" key="1">
    <source>
        <dbReference type="SAM" id="Phobius"/>
    </source>
</evidence>
<protein>
    <submittedName>
        <fullName evidence="2">Uncharacterized protein</fullName>
    </submittedName>
</protein>
<comment type="caution">
    <text evidence="2">The sequence shown here is derived from an EMBL/GenBank/DDBJ whole genome shotgun (WGS) entry which is preliminary data.</text>
</comment>
<evidence type="ECO:0000313" key="2">
    <source>
        <dbReference type="EMBL" id="GJS60924.1"/>
    </source>
</evidence>
<feature type="transmembrane region" description="Helical" evidence="1">
    <location>
        <begin position="152"/>
        <end position="172"/>
    </location>
</feature>
<keyword evidence="1" id="KW-1133">Transmembrane helix</keyword>
<keyword evidence="3" id="KW-1185">Reference proteome</keyword>
<dbReference type="Proteomes" id="UP001151760">
    <property type="component" value="Unassembled WGS sequence"/>
</dbReference>
<dbReference type="EMBL" id="BQNB010009254">
    <property type="protein sequence ID" value="GJS60924.1"/>
    <property type="molecule type" value="Genomic_DNA"/>
</dbReference>
<sequence>MGMYISSQNSCDFTTVTIIGESKERRITKGIIRNYYDREDGDTTPRFEDDWEVDRYGNANLEGSVKRVFIDIKSHGILLRRLRICDATAVIQLWDVHMYMMIPKDCHHPGGRHAYIGAYLIYLDNCDAFLKHNDSEDTSSAEGCQFGKELPLLIYILSTSLLLHLLFYFYFFRKPEKNKKNLLSTFSKGLLVGRE</sequence>